<reference evidence="11" key="1">
    <citation type="journal article" date="2020" name="Stud. Mycol.">
        <title>101 Dothideomycetes genomes: a test case for predicting lifestyles and emergence of pathogens.</title>
        <authorList>
            <person name="Haridas S."/>
            <person name="Albert R."/>
            <person name="Binder M."/>
            <person name="Bloem J."/>
            <person name="Labutti K."/>
            <person name="Salamov A."/>
            <person name="Andreopoulos B."/>
            <person name="Baker S."/>
            <person name="Barry K."/>
            <person name="Bills G."/>
            <person name="Bluhm B."/>
            <person name="Cannon C."/>
            <person name="Castanera R."/>
            <person name="Culley D."/>
            <person name="Daum C."/>
            <person name="Ezra D."/>
            <person name="Gonzalez J."/>
            <person name="Henrissat B."/>
            <person name="Kuo A."/>
            <person name="Liang C."/>
            <person name="Lipzen A."/>
            <person name="Lutzoni F."/>
            <person name="Magnuson J."/>
            <person name="Mondo S."/>
            <person name="Nolan M."/>
            <person name="Ohm R."/>
            <person name="Pangilinan J."/>
            <person name="Park H.-J."/>
            <person name="Ramirez L."/>
            <person name="Alfaro M."/>
            <person name="Sun H."/>
            <person name="Tritt A."/>
            <person name="Yoshinaga Y."/>
            <person name="Zwiers L.-H."/>
            <person name="Turgeon B."/>
            <person name="Goodwin S."/>
            <person name="Spatafora J."/>
            <person name="Crous P."/>
            <person name="Grigoriev I."/>
        </authorList>
    </citation>
    <scope>NUCLEOTIDE SEQUENCE</scope>
    <source>
        <strain evidence="11">CBS 113979</strain>
    </source>
</reference>
<keyword evidence="7" id="KW-0496">Mitochondrion</keyword>
<keyword evidence="5" id="KW-0375">Hydrogen ion transport</keyword>
<gene>
    <name evidence="11" type="ORF">K402DRAFT_295607</name>
</gene>
<keyword evidence="3" id="KW-0813">Transport</keyword>
<dbReference type="OrthoDB" id="437at2759"/>
<feature type="compositionally biased region" description="Low complexity" evidence="10">
    <location>
        <begin position="38"/>
        <end position="48"/>
    </location>
</feature>
<dbReference type="Pfam" id="PF04718">
    <property type="entry name" value="ATP-synt_G"/>
    <property type="match status" value="1"/>
</dbReference>
<dbReference type="GO" id="GO:0015078">
    <property type="term" value="F:proton transmembrane transporter activity"/>
    <property type="evidence" value="ECO:0007669"/>
    <property type="project" value="InterPro"/>
</dbReference>
<evidence type="ECO:0000256" key="6">
    <source>
        <dbReference type="ARBA" id="ARBA00023065"/>
    </source>
</evidence>
<keyword evidence="4" id="KW-0138">CF(0)</keyword>
<evidence type="ECO:0000256" key="2">
    <source>
        <dbReference type="ARBA" id="ARBA00005699"/>
    </source>
</evidence>
<evidence type="ECO:0000256" key="10">
    <source>
        <dbReference type="SAM" id="MobiDB-lite"/>
    </source>
</evidence>
<sequence>MSLPISRAVIRQQRVLLRRSFPRNASTTTEAAKEKTSEATSKASEGLSRVSSSAGSAISKAGSSVGSALGRVGGRTGRVIGFVSSLIPPTIYYSKVGLELGKIIFEARKMSPPNLQTFQSYMQPVINAAKNPTSIFNRTASAASNTTPNNVLSSLRNTSNQQLAGAAVVAAEIVGFFTVGEMIGKLKVVGYRSGGSAEH</sequence>
<proteinExistence type="inferred from homology"/>
<dbReference type="AlphaFoldDB" id="A0A6G1H6E5"/>
<feature type="region of interest" description="Disordered" evidence="10">
    <location>
        <begin position="21"/>
        <end position="48"/>
    </location>
</feature>
<dbReference type="GO" id="GO:0015986">
    <property type="term" value="P:proton motive force-driven ATP synthesis"/>
    <property type="evidence" value="ECO:0007669"/>
    <property type="project" value="InterPro"/>
</dbReference>
<comment type="subcellular location">
    <subcellularLocation>
        <location evidence="1">Mitochondrion membrane</location>
    </subcellularLocation>
</comment>
<evidence type="ECO:0000313" key="11">
    <source>
        <dbReference type="EMBL" id="KAF1988590.1"/>
    </source>
</evidence>
<dbReference type="PANTHER" id="PTHR12386">
    <property type="entry name" value="ATP SYNTHASE SUBUNIT"/>
    <property type="match status" value="1"/>
</dbReference>
<keyword evidence="9" id="KW-0066">ATP synthesis</keyword>
<dbReference type="GO" id="GO:0031966">
    <property type="term" value="C:mitochondrial membrane"/>
    <property type="evidence" value="ECO:0007669"/>
    <property type="project" value="UniProtKB-SubCell"/>
</dbReference>
<evidence type="ECO:0000256" key="5">
    <source>
        <dbReference type="ARBA" id="ARBA00022781"/>
    </source>
</evidence>
<protein>
    <recommendedName>
        <fullName evidence="13">Mitochondrial F1F0-ATP synthase g subunit</fullName>
    </recommendedName>
</protein>
<keyword evidence="8" id="KW-0472">Membrane</keyword>
<evidence type="ECO:0000256" key="4">
    <source>
        <dbReference type="ARBA" id="ARBA00022547"/>
    </source>
</evidence>
<evidence type="ECO:0000256" key="9">
    <source>
        <dbReference type="ARBA" id="ARBA00023310"/>
    </source>
</evidence>
<dbReference type="InterPro" id="IPR006808">
    <property type="entry name" value="ATP_synth_F0_gsu_mt"/>
</dbReference>
<feature type="non-terminal residue" evidence="11">
    <location>
        <position position="199"/>
    </location>
</feature>
<keyword evidence="12" id="KW-1185">Reference proteome</keyword>
<evidence type="ECO:0000256" key="7">
    <source>
        <dbReference type="ARBA" id="ARBA00023128"/>
    </source>
</evidence>
<keyword evidence="6" id="KW-0406">Ion transport</keyword>
<dbReference type="EMBL" id="ML977148">
    <property type="protein sequence ID" value="KAF1988590.1"/>
    <property type="molecule type" value="Genomic_DNA"/>
</dbReference>
<dbReference type="GO" id="GO:0045259">
    <property type="term" value="C:proton-transporting ATP synthase complex"/>
    <property type="evidence" value="ECO:0007669"/>
    <property type="project" value="UniProtKB-KW"/>
</dbReference>
<comment type="similarity">
    <text evidence="2">Belongs to the ATPase g subunit family.</text>
</comment>
<accession>A0A6G1H6E5</accession>
<organism evidence="11 12">
    <name type="scientific">Aulographum hederae CBS 113979</name>
    <dbReference type="NCBI Taxonomy" id="1176131"/>
    <lineage>
        <taxon>Eukaryota</taxon>
        <taxon>Fungi</taxon>
        <taxon>Dikarya</taxon>
        <taxon>Ascomycota</taxon>
        <taxon>Pezizomycotina</taxon>
        <taxon>Dothideomycetes</taxon>
        <taxon>Pleosporomycetidae</taxon>
        <taxon>Aulographales</taxon>
        <taxon>Aulographaceae</taxon>
    </lineage>
</organism>
<evidence type="ECO:0000313" key="12">
    <source>
        <dbReference type="Proteomes" id="UP000800041"/>
    </source>
</evidence>
<dbReference type="Proteomes" id="UP000800041">
    <property type="component" value="Unassembled WGS sequence"/>
</dbReference>
<evidence type="ECO:0008006" key="13">
    <source>
        <dbReference type="Google" id="ProtNLM"/>
    </source>
</evidence>
<name>A0A6G1H6E5_9PEZI</name>
<evidence type="ECO:0000256" key="1">
    <source>
        <dbReference type="ARBA" id="ARBA00004325"/>
    </source>
</evidence>
<evidence type="ECO:0000256" key="3">
    <source>
        <dbReference type="ARBA" id="ARBA00022448"/>
    </source>
</evidence>
<evidence type="ECO:0000256" key="8">
    <source>
        <dbReference type="ARBA" id="ARBA00023136"/>
    </source>
</evidence>